<organism evidence="1 2">
    <name type="scientific">Chitinophaga sancti</name>
    <dbReference type="NCBI Taxonomy" id="1004"/>
    <lineage>
        <taxon>Bacteria</taxon>
        <taxon>Pseudomonadati</taxon>
        <taxon>Bacteroidota</taxon>
        <taxon>Chitinophagia</taxon>
        <taxon>Chitinophagales</taxon>
        <taxon>Chitinophagaceae</taxon>
        <taxon>Chitinophaga</taxon>
    </lineage>
</organism>
<sequence length="43" mass="5167">MNLMNSIPDIDENYSFPRSKHEMHSLRVFHNLYQYFSTSGCKQ</sequence>
<dbReference type="EMBL" id="FPIZ01000004">
    <property type="protein sequence ID" value="SFW42630.1"/>
    <property type="molecule type" value="Genomic_DNA"/>
</dbReference>
<accession>A0A1K1P7H8</accession>
<reference evidence="1 2" key="1">
    <citation type="submission" date="2016-11" db="EMBL/GenBank/DDBJ databases">
        <authorList>
            <person name="Jaros S."/>
            <person name="Januszkiewicz K."/>
            <person name="Wedrychowicz H."/>
        </authorList>
    </citation>
    <scope>NUCLEOTIDE SEQUENCE [LARGE SCALE GENOMIC DNA]</scope>
    <source>
        <strain evidence="1 2">DSM 784</strain>
    </source>
</reference>
<protein>
    <submittedName>
        <fullName evidence="1">Uncharacterized protein</fullName>
    </submittedName>
</protein>
<name>A0A1K1P7H8_9BACT</name>
<dbReference type="Proteomes" id="UP000183788">
    <property type="component" value="Unassembled WGS sequence"/>
</dbReference>
<proteinExistence type="predicted"/>
<evidence type="ECO:0000313" key="1">
    <source>
        <dbReference type="EMBL" id="SFW42630.1"/>
    </source>
</evidence>
<evidence type="ECO:0000313" key="2">
    <source>
        <dbReference type="Proteomes" id="UP000183788"/>
    </source>
</evidence>
<gene>
    <name evidence="1" type="ORF">SAMN05661012_01780</name>
</gene>
<dbReference type="AlphaFoldDB" id="A0A1K1P7H8"/>